<dbReference type="PANTHER" id="PTHR12169:SF6">
    <property type="entry name" value="AFG1-LIKE ATPASE"/>
    <property type="match status" value="1"/>
</dbReference>
<dbReference type="Pfam" id="PF03969">
    <property type="entry name" value="AFG1_ATPase"/>
    <property type="match status" value="1"/>
</dbReference>
<dbReference type="EMBL" id="JANQAO010000001">
    <property type="protein sequence ID" value="MDM5147219.1"/>
    <property type="molecule type" value="Genomic_DNA"/>
</dbReference>
<evidence type="ECO:0000256" key="1">
    <source>
        <dbReference type="ARBA" id="ARBA00022741"/>
    </source>
</evidence>
<accession>A0ABT7QKI2</accession>
<dbReference type="PANTHER" id="PTHR12169">
    <property type="entry name" value="ATPASE N2B"/>
    <property type="match status" value="1"/>
</dbReference>
<gene>
    <name evidence="3" type="primary">zapE</name>
    <name evidence="3" type="ORF">NQX30_02350</name>
</gene>
<organism evidence="3 4">
    <name type="scientific">Candidatus Doriopsillibacter californiensis</name>
    <dbReference type="NCBI Taxonomy" id="2970740"/>
    <lineage>
        <taxon>Bacteria</taxon>
        <taxon>Pseudomonadati</taxon>
        <taxon>Pseudomonadota</taxon>
        <taxon>Gammaproteobacteria</taxon>
        <taxon>Candidatus Tethybacterales</taxon>
        <taxon>Candidatus Persebacteraceae</taxon>
        <taxon>Candidatus Doriopsillibacter</taxon>
    </lineage>
</organism>
<keyword evidence="3" id="KW-0131">Cell cycle</keyword>
<sequence>MNTNVCRLGENAVVDWYQSLVRDEVLFADEIQAAAVAKLQKVAGDCATPLPRINFIKRLFTSPPECKRGLYLHGGVGRGKTFLMDGFYLQLKTEKKIRVHFHQFMRHLHDDMKKRSGENDPLLSVADSIAQKNQVICFDEFHVSDIADAMILGRLLERLFANGIYLVMTSNYSPDGLYPNGLARERFLPAIDMLKTKLEVFSLDGDEDYRLRHLSKSGGVFFDSQDGEGVADMQRIFGKLACGIQLLPAVRVNGRVLPALARTSDAIWFSFGQLCIDALGQSDYLVLAERYATILVSDVPRLDDAEQASATRRFTWLVDILYDQGVTLVLSAVDTLHNLYGDCGGGESGRTLSRLIEMQSPDYWKAPTKKNLCSLPRTKPR</sequence>
<dbReference type="SUPFAM" id="SSF52540">
    <property type="entry name" value="P-loop containing nucleoside triphosphate hydrolases"/>
    <property type="match status" value="1"/>
</dbReference>
<name>A0ABT7QKI2_9GAMM</name>
<dbReference type="Proteomes" id="UP001168167">
    <property type="component" value="Unassembled WGS sequence"/>
</dbReference>
<dbReference type="NCBIfam" id="NF040713">
    <property type="entry name" value="ZapE"/>
    <property type="match status" value="1"/>
</dbReference>
<reference evidence="3" key="2">
    <citation type="journal article" date="2023" name="Microbiome">
        <title>Synthase-selected sorting approach identifies a beta-lactone synthase in a nudibranch symbiotic bacterium.</title>
        <authorList>
            <person name="Dzunkova M."/>
            <person name="La Clair J.J."/>
            <person name="Tyml T."/>
            <person name="Doud D."/>
            <person name="Schulz F."/>
            <person name="Piquer-Esteban S."/>
            <person name="Porcel Sanchis D."/>
            <person name="Osborn A."/>
            <person name="Robinson D."/>
            <person name="Louie K.B."/>
            <person name="Bowen B.P."/>
            <person name="Bowers R.M."/>
            <person name="Lee J."/>
            <person name="Arnau V."/>
            <person name="Diaz-Villanueva W."/>
            <person name="Stepanauskas R."/>
            <person name="Gosliner T."/>
            <person name="Date S.V."/>
            <person name="Northen T.R."/>
            <person name="Cheng J.F."/>
            <person name="Burkart M.D."/>
            <person name="Woyke T."/>
        </authorList>
    </citation>
    <scope>NUCLEOTIDE SEQUENCE</scope>
    <source>
        <strain evidence="3">Df01</strain>
    </source>
</reference>
<keyword evidence="3" id="KW-0132">Cell division</keyword>
<dbReference type="InterPro" id="IPR027417">
    <property type="entry name" value="P-loop_NTPase"/>
</dbReference>
<evidence type="ECO:0000256" key="2">
    <source>
        <dbReference type="ARBA" id="ARBA00022840"/>
    </source>
</evidence>
<comment type="caution">
    <text evidence="3">The sequence shown here is derived from an EMBL/GenBank/DDBJ whole genome shotgun (WGS) entry which is preliminary data.</text>
</comment>
<keyword evidence="1" id="KW-0547">Nucleotide-binding</keyword>
<evidence type="ECO:0000313" key="4">
    <source>
        <dbReference type="Proteomes" id="UP001168167"/>
    </source>
</evidence>
<reference evidence="3" key="1">
    <citation type="submission" date="2022-08" db="EMBL/GenBank/DDBJ databases">
        <authorList>
            <person name="Dzunkova M."/>
            <person name="La Clair J."/>
            <person name="Tyml T."/>
            <person name="Doud D."/>
            <person name="Schulz F."/>
            <person name="Piquer S."/>
            <person name="Porcel Sanchis D."/>
            <person name="Osborn A."/>
            <person name="Robinson D."/>
            <person name="Louie K.B."/>
            <person name="Bowen B.P."/>
            <person name="Bowers R."/>
            <person name="Lee J."/>
            <person name="Arnau Llombart V."/>
            <person name="Diaz Villanueva W."/>
            <person name="Gosliner T."/>
            <person name="Northen T."/>
            <person name="Cheng J.-F."/>
            <person name="Burkart M.D."/>
            <person name="Woyke T."/>
        </authorList>
    </citation>
    <scope>NUCLEOTIDE SEQUENCE</scope>
    <source>
        <strain evidence="3">Df01</strain>
    </source>
</reference>
<evidence type="ECO:0000313" key="3">
    <source>
        <dbReference type="EMBL" id="MDM5147219.1"/>
    </source>
</evidence>
<keyword evidence="2" id="KW-0067">ATP-binding</keyword>
<keyword evidence="4" id="KW-1185">Reference proteome</keyword>
<dbReference type="Gene3D" id="3.40.50.300">
    <property type="entry name" value="P-loop containing nucleotide triphosphate hydrolases"/>
    <property type="match status" value="1"/>
</dbReference>
<dbReference type="GO" id="GO:0051301">
    <property type="term" value="P:cell division"/>
    <property type="evidence" value="ECO:0007669"/>
    <property type="project" value="UniProtKB-KW"/>
</dbReference>
<dbReference type="InterPro" id="IPR005654">
    <property type="entry name" value="ATPase_AFG1-like"/>
</dbReference>
<protein>
    <submittedName>
        <fullName evidence="3">Cell division protein ZapE</fullName>
    </submittedName>
</protein>
<proteinExistence type="predicted"/>